<evidence type="ECO:0000313" key="2">
    <source>
        <dbReference type="EMBL" id="XCH10948.1"/>
    </source>
</evidence>
<dbReference type="InterPro" id="IPR052200">
    <property type="entry name" value="Protoporphyrinogen_IX_DH"/>
</dbReference>
<dbReference type="GO" id="GO:0070819">
    <property type="term" value="F:menaquinone-dependent protoporphyrinogen oxidase activity"/>
    <property type="evidence" value="ECO:0007669"/>
    <property type="project" value="TreeGrafter"/>
</dbReference>
<dbReference type="RefSeq" id="WP_353711407.1">
    <property type="nucleotide sequence ID" value="NZ_CP159279.1"/>
</dbReference>
<sequence>MTVLVAYASALGSTREIAQHVASRMAVDLGEVECRSVEEVESVFGYEAVVIGSAIHNQAWLPPALEFLTQHAPELAKRPVWAFSVGMSDGLPKLFRERGAALQQQRLEETQFQEVQLRGHTVFSGVYEASQLSAPLRGLFRLAGGRFGDLRDWAAVDAWTDQVTAELAKPASSAPSGADPE</sequence>
<reference evidence="2" key="1">
    <citation type="submission" date="2024-06" db="EMBL/GenBank/DDBJ databases">
        <title>Biodegradation of dimethachlon by Arthrobacter sp. K5: mechanistic insights and ecological implications.</title>
        <authorList>
            <person name="Hu S."/>
            <person name="Lu P."/>
        </authorList>
    </citation>
    <scope>NUCLEOTIDE SEQUENCE</scope>
    <source>
        <strain evidence="2">K5</strain>
    </source>
</reference>
<dbReference type="InterPro" id="IPR029039">
    <property type="entry name" value="Flavoprotein-like_sf"/>
</dbReference>
<dbReference type="PANTHER" id="PTHR38030:SF2">
    <property type="entry name" value="PROTOPORPHYRINOGEN IX DEHYDROGENASE [QUINONE]"/>
    <property type="match status" value="1"/>
</dbReference>
<evidence type="ECO:0000259" key="1">
    <source>
        <dbReference type="PROSITE" id="PS50902"/>
    </source>
</evidence>
<dbReference type="InterPro" id="IPR026816">
    <property type="entry name" value="Flavodoxin_dom"/>
</dbReference>
<proteinExistence type="predicted"/>
<protein>
    <submittedName>
        <fullName evidence="2">Flavodoxin domain-containing protein</fullName>
    </submittedName>
</protein>
<accession>A0AAU8END3</accession>
<dbReference type="EMBL" id="CP159279">
    <property type="protein sequence ID" value="XCH10948.1"/>
    <property type="molecule type" value="Genomic_DNA"/>
</dbReference>
<feature type="domain" description="Flavodoxin-like" evidence="1">
    <location>
        <begin position="3"/>
        <end position="164"/>
    </location>
</feature>
<dbReference type="InterPro" id="IPR008254">
    <property type="entry name" value="Flavodoxin/NO_synth"/>
</dbReference>
<dbReference type="PROSITE" id="PS50902">
    <property type="entry name" value="FLAVODOXIN_LIKE"/>
    <property type="match status" value="1"/>
</dbReference>
<dbReference type="Gene3D" id="3.40.50.360">
    <property type="match status" value="1"/>
</dbReference>
<dbReference type="PANTHER" id="PTHR38030">
    <property type="entry name" value="PROTOPORPHYRINOGEN IX DEHYDROGENASE [MENAQUINONE]"/>
    <property type="match status" value="1"/>
</dbReference>
<dbReference type="GO" id="GO:0010181">
    <property type="term" value="F:FMN binding"/>
    <property type="evidence" value="ECO:0007669"/>
    <property type="project" value="InterPro"/>
</dbReference>
<dbReference type="AlphaFoldDB" id="A0AAU8END3"/>
<dbReference type="Pfam" id="PF12724">
    <property type="entry name" value="Flavodoxin_5"/>
    <property type="match status" value="1"/>
</dbReference>
<gene>
    <name evidence="2" type="ORF">ABRP34_19415</name>
</gene>
<organism evidence="2">
    <name type="scientific">Arthrobacter sp. K5</name>
    <dbReference type="NCBI Taxonomy" id="2839623"/>
    <lineage>
        <taxon>Bacteria</taxon>
        <taxon>Bacillati</taxon>
        <taxon>Actinomycetota</taxon>
        <taxon>Actinomycetes</taxon>
        <taxon>Micrococcales</taxon>
        <taxon>Micrococcaceae</taxon>
        <taxon>Arthrobacter</taxon>
    </lineage>
</organism>
<dbReference type="SUPFAM" id="SSF52218">
    <property type="entry name" value="Flavoproteins"/>
    <property type="match status" value="1"/>
</dbReference>
<dbReference type="GO" id="GO:0006783">
    <property type="term" value="P:heme biosynthetic process"/>
    <property type="evidence" value="ECO:0007669"/>
    <property type="project" value="TreeGrafter"/>
</dbReference>
<name>A0AAU8END3_9MICC</name>